<comment type="caution">
    <text evidence="1">The sequence shown here is derived from an EMBL/GenBank/DDBJ whole genome shotgun (WGS) entry which is preliminary data.</text>
</comment>
<dbReference type="AlphaFoldDB" id="A0A080LYH9"/>
<accession>A0A080LYH9</accession>
<evidence type="ECO:0000313" key="1">
    <source>
        <dbReference type="EMBL" id="KFB73903.1"/>
    </source>
</evidence>
<gene>
    <name evidence="1" type="ORF">AW09_000828</name>
</gene>
<sequence length="139" mass="14968">MSPAEKLLNLVEGVRQTGPGRWVFRSPTRKDKHASVSLRELADGRLLLHDFGGDSAVDILAAVGLDLADLFPEKLSEHVKRERRPFMATDALRCVAFEALVCAAAANCMVAGKHLPAADRERLLLAAERLQAAVTAVGA</sequence>
<evidence type="ECO:0008006" key="3">
    <source>
        <dbReference type="Google" id="ProtNLM"/>
    </source>
</evidence>
<evidence type="ECO:0000313" key="2">
    <source>
        <dbReference type="Proteomes" id="UP000020077"/>
    </source>
</evidence>
<name>A0A080LYH9_9PROT</name>
<reference evidence="1 2" key="1">
    <citation type="submission" date="2014-02" db="EMBL/GenBank/DDBJ databases">
        <title>Expanding our view of genomic diversity in Candidatus Accumulibacter clades.</title>
        <authorList>
            <person name="Skennerton C.T."/>
            <person name="Barr J.J."/>
            <person name="Slater F.R."/>
            <person name="Bond P.L."/>
            <person name="Tyson G.W."/>
        </authorList>
    </citation>
    <scope>NUCLEOTIDE SEQUENCE [LARGE SCALE GENOMIC DNA]</scope>
    <source>
        <strain evidence="2">BA-91</strain>
    </source>
</reference>
<dbReference type="EMBL" id="JDVG02000142">
    <property type="protein sequence ID" value="KFB73903.1"/>
    <property type="molecule type" value="Genomic_DNA"/>
</dbReference>
<organism evidence="1 2">
    <name type="scientific">Candidatus Accumulibacter phosphatis</name>
    <dbReference type="NCBI Taxonomy" id="327160"/>
    <lineage>
        <taxon>Bacteria</taxon>
        <taxon>Pseudomonadati</taxon>
        <taxon>Pseudomonadota</taxon>
        <taxon>Betaproteobacteria</taxon>
        <taxon>Candidatus Accumulibacter</taxon>
    </lineage>
</organism>
<protein>
    <recommendedName>
        <fullName evidence="3">DNA primase</fullName>
    </recommendedName>
</protein>
<dbReference type="Proteomes" id="UP000020077">
    <property type="component" value="Unassembled WGS sequence"/>
</dbReference>
<proteinExistence type="predicted"/>